<accession>A0A9Q5N8G9</accession>
<evidence type="ECO:0000313" key="3">
    <source>
        <dbReference type="EMBL" id="OCB90632.1"/>
    </source>
</evidence>
<feature type="compositionally biased region" description="Low complexity" evidence="1">
    <location>
        <begin position="682"/>
        <end position="694"/>
    </location>
</feature>
<gene>
    <name evidence="3" type="ORF">A7U60_g2150</name>
</gene>
<organism evidence="3 4">
    <name type="scientific">Sanghuangporus baumii</name>
    <name type="common">Phellinus baumii</name>
    <dbReference type="NCBI Taxonomy" id="108892"/>
    <lineage>
        <taxon>Eukaryota</taxon>
        <taxon>Fungi</taxon>
        <taxon>Dikarya</taxon>
        <taxon>Basidiomycota</taxon>
        <taxon>Agaricomycotina</taxon>
        <taxon>Agaricomycetes</taxon>
        <taxon>Hymenochaetales</taxon>
        <taxon>Hymenochaetaceae</taxon>
        <taxon>Sanghuangporus</taxon>
    </lineage>
</organism>
<proteinExistence type="predicted"/>
<feature type="region of interest" description="Disordered" evidence="1">
    <location>
        <begin position="656"/>
        <end position="695"/>
    </location>
</feature>
<protein>
    <recommendedName>
        <fullName evidence="2">Fungal-type protein kinase domain-containing protein</fullName>
    </recommendedName>
</protein>
<comment type="caution">
    <text evidence="3">The sequence shown here is derived from an EMBL/GenBank/DDBJ whole genome shotgun (WGS) entry which is preliminary data.</text>
</comment>
<dbReference type="AlphaFoldDB" id="A0A9Q5N8G9"/>
<dbReference type="PANTHER" id="PTHR38248:SF2">
    <property type="entry name" value="FUNK1 11"/>
    <property type="match status" value="1"/>
</dbReference>
<dbReference type="PANTHER" id="PTHR38248">
    <property type="entry name" value="FUNK1 6"/>
    <property type="match status" value="1"/>
</dbReference>
<sequence length="734" mass="83355">MSSNLFTPYTKPMFMMNGIRSPDSSAMLEARAIHSVSVPADSPSNVPIETHEYFQATLEEMHCNLRGDVSCNIPQLKLDSFVNNLIPPLKNGIDVDGIIDSLEREGSVIAGGWNAFAIAPARRRESEGIVFAPLAEIFKSIIDLASLQTGLQPTFVLSLPRRPPQKAHGGRSHPDSYLILREAEERAQRAEDKRDKARWWYDIAFTMEFKKKASLKDRNENVSKLMFNIQQTMALDPSRRFSFGITIENTSMRLWFCSRATPVVSEELKFTTDARLVTHIFLSLAFASKEELGWDPTIRHVLRDDGEHVYHIDVCGQTYEIEQLLSDFSSDALVSHATRVWTVRHLGSGASCVLKDVWIDESQQLEHDVRETILHDVEEKFGHEARQEMAMHLLNPVAHWLVTVNGKDDHTTTVMMRGFTPSMKQRFKIRVKKASPGNLYLYDGRGILGDFEYAKRRGADVANELITGTRGFIASEAAVRTYKHLSDKQDKELVALLFAELEGSARKLVPELKCDLGPPFFHNDLHDLESLWWIAIWELFVYRGYSELCRSLNVEEDNTRKSAVRALFQNSELSGDRTLFLQNIWVYEERTSWMPVMFGDIHRFLNALRALLLAKYKKFEEEFPEVKPDMIEGTHDSLSWLFEACRTSADKIEATLGTSEPPLMGQDDCLRSDTTLPSLEQNSDNETSESSSSDIDVEFHYLATSIEVTGPSPRKRESDIDECFGPLPSLCVSR</sequence>
<evidence type="ECO:0000256" key="1">
    <source>
        <dbReference type="SAM" id="MobiDB-lite"/>
    </source>
</evidence>
<evidence type="ECO:0000313" key="4">
    <source>
        <dbReference type="Proteomes" id="UP000757232"/>
    </source>
</evidence>
<dbReference type="Proteomes" id="UP000757232">
    <property type="component" value="Unassembled WGS sequence"/>
</dbReference>
<dbReference type="InterPro" id="IPR040976">
    <property type="entry name" value="Pkinase_fungal"/>
</dbReference>
<reference evidence="3" key="1">
    <citation type="submission" date="2016-06" db="EMBL/GenBank/DDBJ databases">
        <title>Draft Genome sequence of the fungus Inonotus baumii.</title>
        <authorList>
            <person name="Zhu H."/>
            <person name="Lin W."/>
        </authorList>
    </citation>
    <scope>NUCLEOTIDE SEQUENCE</scope>
    <source>
        <strain evidence="3">821</strain>
    </source>
</reference>
<feature type="compositionally biased region" description="Polar residues" evidence="1">
    <location>
        <begin position="672"/>
        <end position="681"/>
    </location>
</feature>
<keyword evidence="4" id="KW-1185">Reference proteome</keyword>
<dbReference type="EMBL" id="LNZH02000123">
    <property type="protein sequence ID" value="OCB90632.1"/>
    <property type="molecule type" value="Genomic_DNA"/>
</dbReference>
<evidence type="ECO:0000259" key="2">
    <source>
        <dbReference type="Pfam" id="PF17667"/>
    </source>
</evidence>
<name>A0A9Q5N8G9_SANBA</name>
<feature type="domain" description="Fungal-type protein kinase" evidence="2">
    <location>
        <begin position="187"/>
        <end position="428"/>
    </location>
</feature>
<dbReference type="OrthoDB" id="312874at2759"/>
<dbReference type="Pfam" id="PF17667">
    <property type="entry name" value="Pkinase_fungal"/>
    <property type="match status" value="1"/>
</dbReference>